<dbReference type="PANTHER" id="PTHR31912:SF34">
    <property type="entry name" value="NOTOCHORD-RELATED PROTEIN"/>
    <property type="match status" value="1"/>
</dbReference>
<organism evidence="2 3">
    <name type="scientific">Candolleomyces aberdarensis</name>
    <dbReference type="NCBI Taxonomy" id="2316362"/>
    <lineage>
        <taxon>Eukaryota</taxon>
        <taxon>Fungi</taxon>
        <taxon>Dikarya</taxon>
        <taxon>Basidiomycota</taxon>
        <taxon>Agaricomycotina</taxon>
        <taxon>Agaricomycetes</taxon>
        <taxon>Agaricomycetidae</taxon>
        <taxon>Agaricales</taxon>
        <taxon>Agaricineae</taxon>
        <taxon>Psathyrellaceae</taxon>
        <taxon>Candolleomyces</taxon>
    </lineage>
</organism>
<feature type="region of interest" description="Disordered" evidence="1">
    <location>
        <begin position="142"/>
        <end position="181"/>
    </location>
</feature>
<evidence type="ECO:0000256" key="1">
    <source>
        <dbReference type="SAM" id="MobiDB-lite"/>
    </source>
</evidence>
<protein>
    <submittedName>
        <fullName evidence="2">Uncharacterized protein</fullName>
    </submittedName>
</protein>
<evidence type="ECO:0000313" key="3">
    <source>
        <dbReference type="Proteomes" id="UP000290288"/>
    </source>
</evidence>
<evidence type="ECO:0000313" key="2">
    <source>
        <dbReference type="EMBL" id="RXW18687.1"/>
    </source>
</evidence>
<proteinExistence type="predicted"/>
<feature type="compositionally biased region" description="Acidic residues" evidence="1">
    <location>
        <begin position="518"/>
        <end position="533"/>
    </location>
</feature>
<keyword evidence="3" id="KW-1185">Reference proteome</keyword>
<name>A0A4Q2DFT6_9AGAR</name>
<accession>A0A4Q2DFT6</accession>
<reference evidence="2 3" key="1">
    <citation type="submission" date="2019-01" db="EMBL/GenBank/DDBJ databases">
        <title>Draft genome sequence of Psathyrella aberdarensis IHI B618.</title>
        <authorList>
            <person name="Buettner E."/>
            <person name="Kellner H."/>
        </authorList>
    </citation>
    <scope>NUCLEOTIDE SEQUENCE [LARGE SCALE GENOMIC DNA]</scope>
    <source>
        <strain evidence="2 3">IHI B618</strain>
    </source>
</reference>
<dbReference type="Proteomes" id="UP000290288">
    <property type="component" value="Unassembled WGS sequence"/>
</dbReference>
<dbReference type="EMBL" id="SDEE01000248">
    <property type="protein sequence ID" value="RXW18687.1"/>
    <property type="molecule type" value="Genomic_DNA"/>
</dbReference>
<dbReference type="AlphaFoldDB" id="A0A4Q2DFT6"/>
<sequence length="919" mass="103635">MDAPDATPVEPIVWSKLSGGYFECQVCKYQRHSVKVLRKHCEQHENTVIHRTNVQKICYRYAQSNSQHSQPIPDDIAQPLLESATYALVHSIGYPDQPPPSPPGALQWFQPEDFIMDPTAEEEEIAMSQEIARDVLDVLFDHNSGDDLDGEPPSSESSEDKGEEGNSGYEGFGSGSANFDGSARKKRRLEDLLGLDEDWYLWPDKITCALDTLMHLPQSVFSEKQLDLFLWLLRVLDVRGVPSVRSMKTFCDNVQRLHGVESVLNHGALGHRFYVNNLSQIISQEMSNPAVRPHLSFLPEDAGQHLSEARQAARWLHELPPELATPSTRIGGQEYFTFEPALLTNNRIAVPVRWFTHQNKVFAQCWKLQVVQTYEGPAWQAVTSPLFIVAASEFLRSYPDLLEDMKARPEAYKLPLVSKMHSVYDPCLAISWRWTYSTEAGNPWRVRGGGAQVMAFPIWLYCDDTSGNLSKKWNTHNSFLFTPAGLPQSEAQKEYNVHFLSCWVEKGKKIFGARPSEEADESDGGEDDDDESVADSISDAASEPDPASPPPSPQAGGNLPPCEPASTGSSSKLRNRKGPRQAIINSVDTISRSIRNPIRPGCERTKEETCATSRSYFEEAKIVGTKTNVGKRQTNSGIKDRFQLHFLEQLFESYKGLRGPRAKEKALKTKLASLPENEDGMINPVWRVRGLDAHSDTPVEILHVVLLGFVKYFWRDVIKNQLKNKAPKKDLLATRLSCLDVSRLGLSPLAGHTLVQYAGSLVGRDFRAIAQVAPFVLQDLVTPECYETWKALSKLIPLIWQPQIDNLNLYLKLLESEIEQFLLRAARWTAAWFNKPKFHILVHLPDHIRHFGPAILFATEQFESFNAVIRAKSVHSNRQAPSRDIARVFAQGNRSVAFEIRIKPDQYLMTNFVWRLDSP</sequence>
<dbReference type="STRING" id="2316362.A0A4Q2DFT6"/>
<comment type="caution">
    <text evidence="2">The sequence shown here is derived from an EMBL/GenBank/DDBJ whole genome shotgun (WGS) entry which is preliminary data.</text>
</comment>
<dbReference type="OrthoDB" id="2246127at2759"/>
<gene>
    <name evidence="2" type="ORF">EST38_g7167</name>
</gene>
<dbReference type="PANTHER" id="PTHR31912">
    <property type="entry name" value="IP13529P"/>
    <property type="match status" value="1"/>
</dbReference>
<feature type="compositionally biased region" description="Low complexity" evidence="1">
    <location>
        <begin position="534"/>
        <end position="545"/>
    </location>
</feature>
<feature type="region of interest" description="Disordered" evidence="1">
    <location>
        <begin position="514"/>
        <end position="590"/>
    </location>
</feature>